<dbReference type="Proteomes" id="UP000515152">
    <property type="component" value="Chromosome 10"/>
</dbReference>
<evidence type="ECO:0000256" key="11">
    <source>
        <dbReference type="SAM" id="SignalP"/>
    </source>
</evidence>
<comment type="caution">
    <text evidence="8">Lacks conserved residue(s) required for the propagation of feature annotation.</text>
</comment>
<reference evidence="14" key="1">
    <citation type="submission" date="2025-08" db="UniProtKB">
        <authorList>
            <consortium name="RefSeq"/>
        </authorList>
    </citation>
    <scope>IDENTIFICATION</scope>
</reference>
<evidence type="ECO:0000313" key="14">
    <source>
        <dbReference type="RefSeq" id="XP_031430921.1"/>
    </source>
</evidence>
<gene>
    <name evidence="14" type="primary">LOC105913157</name>
</gene>
<name>A0A6P8G4S8_CLUHA</name>
<comment type="similarity">
    <text evidence="8">Belongs to the LAMP family.</text>
</comment>
<feature type="chain" id="PRO_5027848373" evidence="11">
    <location>
        <begin position="28"/>
        <end position="272"/>
    </location>
</feature>
<dbReference type="GO" id="GO:0072594">
    <property type="term" value="P:establishment of protein localization to organelle"/>
    <property type="evidence" value="ECO:0007669"/>
    <property type="project" value="TreeGrafter"/>
</dbReference>
<dbReference type="PROSITE" id="PS51407">
    <property type="entry name" value="LAMP_3"/>
    <property type="match status" value="1"/>
</dbReference>
<dbReference type="AlphaFoldDB" id="A0A6P8G4S8"/>
<evidence type="ECO:0000256" key="1">
    <source>
        <dbReference type="ARBA" id="ARBA00004530"/>
    </source>
</evidence>
<feature type="signal peptide" evidence="11">
    <location>
        <begin position="1"/>
        <end position="27"/>
    </location>
</feature>
<feature type="region of interest" description="Disordered" evidence="9">
    <location>
        <begin position="30"/>
        <end position="71"/>
    </location>
</feature>
<dbReference type="InterPro" id="IPR048528">
    <property type="entry name" value="Lamp2-like_luminal"/>
</dbReference>
<keyword evidence="6 8" id="KW-0472">Membrane</keyword>
<dbReference type="Gene3D" id="2.40.160.110">
    <property type="match status" value="1"/>
</dbReference>
<comment type="subcellular location">
    <subcellularLocation>
        <location evidence="1">Endosome membrane</location>
        <topology evidence="1">Single-pass type I membrane protein</topology>
    </subcellularLocation>
    <subcellularLocation>
        <location evidence="8">Lysosome membrane</location>
        <topology evidence="8">Single-pass type I membrane protein</topology>
    </subcellularLocation>
</comment>
<dbReference type="GO" id="GO:0005765">
    <property type="term" value="C:lysosomal membrane"/>
    <property type="evidence" value="ECO:0007669"/>
    <property type="project" value="UniProtKB-SubCell"/>
</dbReference>
<evidence type="ECO:0000256" key="3">
    <source>
        <dbReference type="ARBA" id="ARBA00022729"/>
    </source>
</evidence>
<organism evidence="13 14">
    <name type="scientific">Clupea harengus</name>
    <name type="common">Atlantic herring</name>
    <dbReference type="NCBI Taxonomy" id="7950"/>
    <lineage>
        <taxon>Eukaryota</taxon>
        <taxon>Metazoa</taxon>
        <taxon>Chordata</taxon>
        <taxon>Craniata</taxon>
        <taxon>Vertebrata</taxon>
        <taxon>Euteleostomi</taxon>
        <taxon>Actinopterygii</taxon>
        <taxon>Neopterygii</taxon>
        <taxon>Teleostei</taxon>
        <taxon>Clupei</taxon>
        <taxon>Clupeiformes</taxon>
        <taxon>Clupeoidei</taxon>
        <taxon>Clupeidae</taxon>
        <taxon>Clupea</taxon>
    </lineage>
</organism>
<evidence type="ECO:0000256" key="7">
    <source>
        <dbReference type="ARBA" id="ARBA00023180"/>
    </source>
</evidence>
<keyword evidence="13" id="KW-1185">Reference proteome</keyword>
<keyword evidence="4" id="KW-0967">Endosome</keyword>
<dbReference type="OrthoDB" id="9428839at2759"/>
<dbReference type="GO" id="GO:0031902">
    <property type="term" value="C:late endosome membrane"/>
    <property type="evidence" value="ECO:0007669"/>
    <property type="project" value="TreeGrafter"/>
</dbReference>
<evidence type="ECO:0000256" key="4">
    <source>
        <dbReference type="ARBA" id="ARBA00022753"/>
    </source>
</evidence>
<keyword evidence="5 10" id="KW-1133">Transmembrane helix</keyword>
<protein>
    <submittedName>
        <fullName evidence="14">Lysosome-associated membrane glycoprotein 3</fullName>
    </submittedName>
</protein>
<proteinExistence type="inferred from homology"/>
<evidence type="ECO:0000256" key="5">
    <source>
        <dbReference type="ARBA" id="ARBA00022989"/>
    </source>
</evidence>
<keyword evidence="8" id="KW-1015">Disulfide bond</keyword>
<keyword evidence="3 11" id="KW-0732">Signal</keyword>
<evidence type="ECO:0000259" key="12">
    <source>
        <dbReference type="Pfam" id="PF01299"/>
    </source>
</evidence>
<keyword evidence="7" id="KW-0325">Glycoprotein</keyword>
<keyword evidence="8" id="KW-0458">Lysosome</keyword>
<evidence type="ECO:0000256" key="9">
    <source>
        <dbReference type="SAM" id="MobiDB-lite"/>
    </source>
</evidence>
<dbReference type="GeneID" id="105913157"/>
<dbReference type="KEGG" id="char:105913157"/>
<dbReference type="PANTHER" id="PTHR11506:SF30">
    <property type="entry name" value="LYSOSOME-ASSOCIATED MEMBRANE GLYCOPROTEIN 3"/>
    <property type="match status" value="1"/>
</dbReference>
<dbReference type="PANTHER" id="PTHR11506">
    <property type="entry name" value="LYSOSOME-ASSOCIATED MEMBRANE GLYCOPROTEIN"/>
    <property type="match status" value="1"/>
</dbReference>
<keyword evidence="2 8" id="KW-0812">Transmembrane</keyword>
<dbReference type="RefSeq" id="XP_031430921.1">
    <property type="nucleotide sequence ID" value="XM_031575061.2"/>
</dbReference>
<feature type="domain" description="Lysosome-associated membrane glycoprotein 2-like luminal" evidence="12">
    <location>
        <begin position="76"/>
        <end position="219"/>
    </location>
</feature>
<dbReference type="InterPro" id="IPR002000">
    <property type="entry name" value="Lysosome-assoc_membr_glycop"/>
</dbReference>
<accession>A0A6P8G4S8</accession>
<dbReference type="Pfam" id="PF01299">
    <property type="entry name" value="Lamp2-like_luminal"/>
    <property type="match status" value="1"/>
</dbReference>
<sequence>MIIDGSRKVNQLTKWLLLSSVFLLTDSAQTGSPVTSEAGRAVDADENQSSPPPPGLLNVTKGKKPSLQPKPSPPLLGIYSVRNPEDGNICLKAVLGVEFMVTVNKKFYYFNMNPLATRATGYCGNTSAVLSLEFDGGYLEFHFVKEAKAYYTRRLSALLEPAPVCKKCKTQPFPGTQDNKKLFKTTAGLSFKCKSELVVKMASDLRLKIVPAQFQPFNLSNGQFGKDFECWEDYIRRIVPIILGAIAVGVALIAVVSYLVIREYRNRGYESL</sequence>
<dbReference type="GO" id="GO:0005886">
    <property type="term" value="C:plasma membrane"/>
    <property type="evidence" value="ECO:0007669"/>
    <property type="project" value="TreeGrafter"/>
</dbReference>
<evidence type="ECO:0000313" key="13">
    <source>
        <dbReference type="Proteomes" id="UP000515152"/>
    </source>
</evidence>
<evidence type="ECO:0000256" key="8">
    <source>
        <dbReference type="PROSITE-ProRule" id="PRU00740"/>
    </source>
</evidence>
<evidence type="ECO:0000256" key="10">
    <source>
        <dbReference type="SAM" id="Phobius"/>
    </source>
</evidence>
<feature type="transmembrane region" description="Helical" evidence="10">
    <location>
        <begin position="238"/>
        <end position="261"/>
    </location>
</feature>
<dbReference type="PRINTS" id="PR00336">
    <property type="entry name" value="LYSASSOCTDMP"/>
</dbReference>
<evidence type="ECO:0000256" key="6">
    <source>
        <dbReference type="ARBA" id="ARBA00023136"/>
    </source>
</evidence>
<feature type="disulfide bond" evidence="8">
    <location>
        <begin position="193"/>
        <end position="230"/>
    </location>
</feature>
<evidence type="ECO:0000256" key="2">
    <source>
        <dbReference type="ARBA" id="ARBA00022692"/>
    </source>
</evidence>